<evidence type="ECO:0000313" key="9">
    <source>
        <dbReference type="Proteomes" id="UP000467385"/>
    </source>
</evidence>
<dbReference type="AlphaFoldDB" id="A0A7I7YEQ2"/>
<evidence type="ECO:0000256" key="1">
    <source>
        <dbReference type="ARBA" id="ARBA00004651"/>
    </source>
</evidence>
<comment type="subcellular location">
    <subcellularLocation>
        <location evidence="1">Cell membrane</location>
        <topology evidence="1">Multi-pass membrane protein</topology>
    </subcellularLocation>
</comment>
<keyword evidence="5 6" id="KW-0472">Membrane</keyword>
<feature type="domain" description="DUF202" evidence="7">
    <location>
        <begin position="19"/>
        <end position="85"/>
    </location>
</feature>
<accession>A0A7I7YEQ2</accession>
<feature type="transmembrane region" description="Helical" evidence="6">
    <location>
        <begin position="61"/>
        <end position="80"/>
    </location>
</feature>
<dbReference type="EMBL" id="AP022613">
    <property type="protein sequence ID" value="BBZ40216.1"/>
    <property type="molecule type" value="Genomic_DNA"/>
</dbReference>
<evidence type="ECO:0000256" key="3">
    <source>
        <dbReference type="ARBA" id="ARBA00022692"/>
    </source>
</evidence>
<evidence type="ECO:0000259" key="7">
    <source>
        <dbReference type="Pfam" id="PF02656"/>
    </source>
</evidence>
<evidence type="ECO:0000256" key="6">
    <source>
        <dbReference type="SAM" id="Phobius"/>
    </source>
</evidence>
<evidence type="ECO:0000256" key="4">
    <source>
        <dbReference type="ARBA" id="ARBA00022989"/>
    </source>
</evidence>
<dbReference type="PANTHER" id="PTHR34187">
    <property type="entry name" value="FGR18P"/>
    <property type="match status" value="1"/>
</dbReference>
<organism evidence="8 9">
    <name type="scientific">Mycobacterium conspicuum</name>
    <dbReference type="NCBI Taxonomy" id="44010"/>
    <lineage>
        <taxon>Bacteria</taxon>
        <taxon>Bacillati</taxon>
        <taxon>Actinomycetota</taxon>
        <taxon>Actinomycetes</taxon>
        <taxon>Mycobacteriales</taxon>
        <taxon>Mycobacteriaceae</taxon>
        <taxon>Mycobacterium</taxon>
    </lineage>
</organism>
<dbReference type="Pfam" id="PF02656">
    <property type="entry name" value="DUF202"/>
    <property type="match status" value="1"/>
</dbReference>
<evidence type="ECO:0000313" key="8">
    <source>
        <dbReference type="EMBL" id="BBZ40216.1"/>
    </source>
</evidence>
<keyword evidence="9" id="KW-1185">Reference proteome</keyword>
<proteinExistence type="predicted"/>
<sequence>MSAGDQESDSPAETEPDYRFTLANERTFLAWQRTSLGLLAAAVALVQIVPELGIPGARRALGVLLAALAILTSGMGSLRWQRADRAMRRGLPLPRQPSPAYLGVGLILVGVIALGLVVAQVIRG</sequence>
<feature type="transmembrane region" description="Helical" evidence="6">
    <location>
        <begin position="30"/>
        <end position="49"/>
    </location>
</feature>
<keyword evidence="4 6" id="KW-1133">Transmembrane helix</keyword>
<name>A0A7I7YEQ2_9MYCO</name>
<dbReference type="Proteomes" id="UP000467385">
    <property type="component" value="Chromosome"/>
</dbReference>
<feature type="transmembrane region" description="Helical" evidence="6">
    <location>
        <begin position="100"/>
        <end position="122"/>
    </location>
</feature>
<keyword evidence="2" id="KW-1003">Cell membrane</keyword>
<dbReference type="GO" id="GO:0005886">
    <property type="term" value="C:plasma membrane"/>
    <property type="evidence" value="ECO:0007669"/>
    <property type="project" value="UniProtKB-SubCell"/>
</dbReference>
<dbReference type="PANTHER" id="PTHR34187:SF2">
    <property type="entry name" value="DUF202 DOMAIN-CONTAINING PROTEIN"/>
    <property type="match status" value="1"/>
</dbReference>
<dbReference type="InterPro" id="IPR003807">
    <property type="entry name" value="DUF202"/>
</dbReference>
<evidence type="ECO:0000256" key="2">
    <source>
        <dbReference type="ARBA" id="ARBA00022475"/>
    </source>
</evidence>
<keyword evidence="3 6" id="KW-0812">Transmembrane</keyword>
<reference evidence="8 9" key="1">
    <citation type="journal article" date="2019" name="Emerg. Microbes Infect.">
        <title>Comprehensive subspecies identification of 175 nontuberculous mycobacteria species based on 7547 genomic profiles.</title>
        <authorList>
            <person name="Matsumoto Y."/>
            <person name="Kinjo T."/>
            <person name="Motooka D."/>
            <person name="Nabeya D."/>
            <person name="Jung N."/>
            <person name="Uechi K."/>
            <person name="Horii T."/>
            <person name="Iida T."/>
            <person name="Fujita J."/>
            <person name="Nakamura S."/>
        </authorList>
    </citation>
    <scope>NUCLEOTIDE SEQUENCE [LARGE SCALE GENOMIC DNA]</scope>
    <source>
        <strain evidence="8 9">JCM 14738</strain>
    </source>
</reference>
<dbReference type="InterPro" id="IPR052053">
    <property type="entry name" value="IM_YidH-like"/>
</dbReference>
<gene>
    <name evidence="8" type="ORF">MCNS_32790</name>
</gene>
<protein>
    <recommendedName>
        <fullName evidence="7">DUF202 domain-containing protein</fullName>
    </recommendedName>
</protein>
<evidence type="ECO:0000256" key="5">
    <source>
        <dbReference type="ARBA" id="ARBA00023136"/>
    </source>
</evidence>